<dbReference type="EMBL" id="BAABET010000002">
    <property type="protein sequence ID" value="GAA4302163.1"/>
    <property type="molecule type" value="Genomic_DNA"/>
</dbReference>
<dbReference type="RefSeq" id="WP_345660860.1">
    <property type="nucleotide sequence ID" value="NZ_BAABET010000002.1"/>
</dbReference>
<accession>A0ABP8FFJ9</accession>
<keyword evidence="2" id="KW-1185">Reference proteome</keyword>
<comment type="caution">
    <text evidence="1">The sequence shown here is derived from an EMBL/GenBank/DDBJ whole genome shotgun (WGS) entry which is preliminary data.</text>
</comment>
<organism evidence="1 2">
    <name type="scientific">Streptomyces venetus</name>
    <dbReference type="NCBI Taxonomy" id="1701086"/>
    <lineage>
        <taxon>Bacteria</taxon>
        <taxon>Bacillati</taxon>
        <taxon>Actinomycetota</taxon>
        <taxon>Actinomycetes</taxon>
        <taxon>Kitasatosporales</taxon>
        <taxon>Streptomycetaceae</taxon>
        <taxon>Streptomyces</taxon>
    </lineage>
</organism>
<name>A0ABP8FFJ9_9ACTN</name>
<reference evidence="2" key="1">
    <citation type="journal article" date="2019" name="Int. J. Syst. Evol. Microbiol.">
        <title>The Global Catalogue of Microorganisms (GCM) 10K type strain sequencing project: providing services to taxonomists for standard genome sequencing and annotation.</title>
        <authorList>
            <consortium name="The Broad Institute Genomics Platform"/>
            <consortium name="The Broad Institute Genome Sequencing Center for Infectious Disease"/>
            <person name="Wu L."/>
            <person name="Ma J."/>
        </authorList>
    </citation>
    <scope>NUCLEOTIDE SEQUENCE [LARGE SCALE GENOMIC DNA]</scope>
    <source>
        <strain evidence="2">JCM 31290</strain>
    </source>
</reference>
<proteinExistence type="predicted"/>
<evidence type="ECO:0000313" key="1">
    <source>
        <dbReference type="EMBL" id="GAA4302163.1"/>
    </source>
</evidence>
<evidence type="ECO:0000313" key="2">
    <source>
        <dbReference type="Proteomes" id="UP001501115"/>
    </source>
</evidence>
<dbReference type="Proteomes" id="UP001501115">
    <property type="component" value="Unassembled WGS sequence"/>
</dbReference>
<sequence length="131" mass="14582">MIRPVGFFSELSPGWGLAESGSIRDAVRTSGEPDENRIVEYLRRGTGIWSEMSAGPDVLDPDAPDLTGIGSLFTDGTWIWREDLPHYVAKYHLSLPDEFVEHIRALRYEAPPVPESRLVEIATQDLGIDMG</sequence>
<gene>
    <name evidence="1" type="ORF">GCM10023086_18410</name>
</gene>
<protein>
    <submittedName>
        <fullName evidence="1">Uncharacterized protein</fullName>
    </submittedName>
</protein>